<dbReference type="NCBIfam" id="NF011049">
    <property type="entry name" value="PRK14479.1"/>
    <property type="match status" value="1"/>
</dbReference>
<dbReference type="Pfam" id="PF02733">
    <property type="entry name" value="Dak1"/>
    <property type="match status" value="1"/>
</dbReference>
<dbReference type="GO" id="GO:0016301">
    <property type="term" value="F:kinase activity"/>
    <property type="evidence" value="ECO:0007669"/>
    <property type="project" value="UniProtKB-KW"/>
</dbReference>
<keyword evidence="1" id="KW-0808">Transferase</keyword>
<evidence type="ECO:0000256" key="4">
    <source>
        <dbReference type="ARBA" id="ARBA00022840"/>
    </source>
</evidence>
<proteinExistence type="predicted"/>
<accession>A0ABR9P8D9</accession>
<organism evidence="8 9">
    <name type="scientific">Nocardiopsis coralli</name>
    <dbReference type="NCBI Taxonomy" id="2772213"/>
    <lineage>
        <taxon>Bacteria</taxon>
        <taxon>Bacillati</taxon>
        <taxon>Actinomycetota</taxon>
        <taxon>Actinomycetes</taxon>
        <taxon>Streptosporangiales</taxon>
        <taxon>Nocardiopsidaceae</taxon>
        <taxon>Nocardiopsis</taxon>
    </lineage>
</organism>
<dbReference type="Proteomes" id="UP000806528">
    <property type="component" value="Unassembled WGS sequence"/>
</dbReference>
<evidence type="ECO:0000256" key="3">
    <source>
        <dbReference type="ARBA" id="ARBA00022777"/>
    </source>
</evidence>
<feature type="domain" description="DhaK" evidence="7">
    <location>
        <begin position="7"/>
        <end position="328"/>
    </location>
</feature>
<evidence type="ECO:0000259" key="6">
    <source>
        <dbReference type="PROSITE" id="PS51480"/>
    </source>
</evidence>
<dbReference type="InterPro" id="IPR004006">
    <property type="entry name" value="DhaK_dom"/>
</dbReference>
<reference evidence="8 9" key="1">
    <citation type="submission" date="2020-09" db="EMBL/GenBank/DDBJ databases">
        <title>Diversity and distribution of actinomycetes associated with coral in the coast of Hainan.</title>
        <authorList>
            <person name="Li F."/>
        </authorList>
    </citation>
    <scope>NUCLEOTIDE SEQUENCE [LARGE SCALE GENOMIC DNA]</scope>
    <source>
        <strain evidence="8 9">HNM0947</strain>
    </source>
</reference>
<dbReference type="SUPFAM" id="SSF101473">
    <property type="entry name" value="DhaL-like"/>
    <property type="match status" value="1"/>
</dbReference>
<sequence length="590" mass="59779">MSRLLNSPSDFREDMLDGLSAAYPSHLTRVPGASGVVRSAGTGGRVSVVVGGGCGHYPAFAGLVGSGLAAGAVVGEVFTSPSAEQAHRVGRAADEGAGVLFSFGNYAGDVMNFGLAEERLRGEGVDCRTVLVTDDVASAPREDHGARRGIAGTLPVFKTAGAAADRGDPIDEVERLARHANARTATLGVGFAGCTVPGEKEPLFTVPPGNMEIGLGIHGEPGIEEGPLVSASELAPLLLDPLLAERPDGASGRVAVVLNGLGATKYEELFVVASGLFPALRRAGLEPVLPEVGEAVTSLDMAGCSLTLVWLDDELEELWTAPADTPGFRRGGAAPPSTAPAPRPAVAEQDARSAPNPSLGPDAGSETDPDASALVFADRIRAALAAMSTAVADNSDELGSLDAVAGDGDHGTGMARGAKAAFEAAHGIGGGPATVLRAAAARWADQAGGTSGVLWGAMLERFADRIGDLTAPSAGDIAAGVEAAEQALARMGRCAPGDKTMLDALRPFRETLRARLATGAALDEAWNEAVADAEHAARATADLRPRVGRARPLADRSVGTPDPGAVSLALCLRAVAGACSNPPLEGGHRS</sequence>
<dbReference type="PROSITE" id="PS51480">
    <property type="entry name" value="DHAL"/>
    <property type="match status" value="1"/>
</dbReference>
<gene>
    <name evidence="8" type="ORF">IDM40_14765</name>
</gene>
<evidence type="ECO:0000256" key="5">
    <source>
        <dbReference type="SAM" id="MobiDB-lite"/>
    </source>
</evidence>
<keyword evidence="2" id="KW-0547">Nucleotide-binding</keyword>
<dbReference type="EMBL" id="JADBGI010000012">
    <property type="protein sequence ID" value="MBE2999960.1"/>
    <property type="molecule type" value="Genomic_DNA"/>
</dbReference>
<evidence type="ECO:0000256" key="2">
    <source>
        <dbReference type="ARBA" id="ARBA00022741"/>
    </source>
</evidence>
<dbReference type="PANTHER" id="PTHR28629:SF4">
    <property type="entry name" value="TRIOKINASE_FMN CYCLASE"/>
    <property type="match status" value="1"/>
</dbReference>
<keyword evidence="3 8" id="KW-0418">Kinase</keyword>
<evidence type="ECO:0000256" key="1">
    <source>
        <dbReference type="ARBA" id="ARBA00022679"/>
    </source>
</evidence>
<dbReference type="InterPro" id="IPR050861">
    <property type="entry name" value="Dihydroxyacetone_Kinase"/>
</dbReference>
<dbReference type="Gene3D" id="3.40.50.10440">
    <property type="entry name" value="Dihydroxyacetone kinase, domain 1"/>
    <property type="match status" value="1"/>
</dbReference>
<dbReference type="SMART" id="SM01120">
    <property type="entry name" value="Dak2"/>
    <property type="match status" value="1"/>
</dbReference>
<evidence type="ECO:0000259" key="7">
    <source>
        <dbReference type="PROSITE" id="PS51481"/>
    </source>
</evidence>
<comment type="caution">
    <text evidence="8">The sequence shown here is derived from an EMBL/GenBank/DDBJ whole genome shotgun (WGS) entry which is preliminary data.</text>
</comment>
<dbReference type="Gene3D" id="1.25.40.340">
    <property type="match status" value="1"/>
</dbReference>
<name>A0ABR9P8D9_9ACTN</name>
<dbReference type="RefSeq" id="WP_193122585.1">
    <property type="nucleotide sequence ID" value="NZ_JADBGI010000012.1"/>
</dbReference>
<keyword evidence="9" id="KW-1185">Reference proteome</keyword>
<dbReference type="PROSITE" id="PS51481">
    <property type="entry name" value="DHAK"/>
    <property type="match status" value="1"/>
</dbReference>
<dbReference type="SUPFAM" id="SSF82549">
    <property type="entry name" value="DAK1/DegV-like"/>
    <property type="match status" value="1"/>
</dbReference>
<evidence type="ECO:0000313" key="8">
    <source>
        <dbReference type="EMBL" id="MBE2999960.1"/>
    </source>
</evidence>
<evidence type="ECO:0000313" key="9">
    <source>
        <dbReference type="Proteomes" id="UP000806528"/>
    </source>
</evidence>
<dbReference type="Gene3D" id="3.30.1180.20">
    <property type="entry name" value="Dihydroxyacetone kinase, domain 2"/>
    <property type="match status" value="1"/>
</dbReference>
<feature type="domain" description="DhaL" evidence="6">
    <location>
        <begin position="378"/>
        <end position="577"/>
    </location>
</feature>
<dbReference type="Pfam" id="PF02734">
    <property type="entry name" value="Dak2"/>
    <property type="match status" value="1"/>
</dbReference>
<keyword evidence="4" id="KW-0067">ATP-binding</keyword>
<dbReference type="PANTHER" id="PTHR28629">
    <property type="entry name" value="TRIOKINASE/FMN CYCLASE"/>
    <property type="match status" value="1"/>
</dbReference>
<feature type="region of interest" description="Disordered" evidence="5">
    <location>
        <begin position="322"/>
        <end position="369"/>
    </location>
</feature>
<dbReference type="InterPro" id="IPR004007">
    <property type="entry name" value="DhaL_dom"/>
</dbReference>
<dbReference type="InterPro" id="IPR036117">
    <property type="entry name" value="DhaL_dom_sf"/>
</dbReference>
<protein>
    <submittedName>
        <fullName evidence="8">Dihydroxyacetone kinase family protein</fullName>
    </submittedName>
</protein>